<dbReference type="PANTHER" id="PTHR46565">
    <property type="entry name" value="COLD SHOCK DOMAIN PROTEIN 2"/>
    <property type="match status" value="1"/>
</dbReference>
<dbReference type="InterPro" id="IPR012340">
    <property type="entry name" value="NA-bd_OB-fold"/>
</dbReference>
<feature type="transmembrane region" description="Helical" evidence="2">
    <location>
        <begin position="99"/>
        <end position="118"/>
    </location>
</feature>
<dbReference type="PROSITE" id="PS51857">
    <property type="entry name" value="CSD_2"/>
    <property type="match status" value="1"/>
</dbReference>
<evidence type="ECO:0000256" key="1">
    <source>
        <dbReference type="RuleBase" id="RU000408"/>
    </source>
</evidence>
<proteinExistence type="predicted"/>
<keyword evidence="2" id="KW-0812">Transmembrane</keyword>
<dbReference type="GO" id="GO:0003676">
    <property type="term" value="F:nucleic acid binding"/>
    <property type="evidence" value="ECO:0007669"/>
    <property type="project" value="InterPro"/>
</dbReference>
<evidence type="ECO:0000256" key="2">
    <source>
        <dbReference type="SAM" id="Phobius"/>
    </source>
</evidence>
<sequence>MNTGHPSTGAAARHHGTLTRWNDERGFGFIAPAGGGAEIFAHISAFPHDGRRPQVGEVITYLTQAGPDGKVRAISILRPGANRPSRAVREHKPRGQRSGWLGALLSLCAIAAIVAVVYTRYVGQPEPAASPTHAASPVVRQAQRFSCDGRQHCSQMRSCEEARYFLRHCPNTKMDGDGDGVPCEQQLCN</sequence>
<dbReference type="AlphaFoldDB" id="A0A0R0D091"/>
<keyword evidence="2" id="KW-0472">Membrane</keyword>
<organism evidence="4 5">
    <name type="scientific">Stenotrophomonas ginsengisoli</name>
    <dbReference type="NCBI Taxonomy" id="336566"/>
    <lineage>
        <taxon>Bacteria</taxon>
        <taxon>Pseudomonadati</taxon>
        <taxon>Pseudomonadota</taxon>
        <taxon>Gammaproteobacteria</taxon>
        <taxon>Lysobacterales</taxon>
        <taxon>Lysobacteraceae</taxon>
        <taxon>Stenotrophomonas</taxon>
    </lineage>
</organism>
<evidence type="ECO:0000313" key="4">
    <source>
        <dbReference type="EMBL" id="KRG75391.1"/>
    </source>
</evidence>
<dbReference type="EMBL" id="LDJM01000031">
    <property type="protein sequence ID" value="KRG75391.1"/>
    <property type="molecule type" value="Genomic_DNA"/>
</dbReference>
<comment type="caution">
    <text evidence="4">The sequence shown here is derived from an EMBL/GenBank/DDBJ whole genome shotgun (WGS) entry which is preliminary data.</text>
</comment>
<dbReference type="InterPro" id="IPR008613">
    <property type="entry name" value="Excalibur_Ca-bd_domain"/>
</dbReference>
<accession>A0A0R0D091</accession>
<comment type="subcellular location">
    <subcellularLocation>
        <location evidence="1">Cytoplasm</location>
    </subcellularLocation>
</comment>
<reference evidence="4 5" key="1">
    <citation type="submission" date="2015-05" db="EMBL/GenBank/DDBJ databases">
        <title>Genome sequencing and analysis of members of genus Stenotrophomonas.</title>
        <authorList>
            <person name="Patil P.P."/>
            <person name="Midha S."/>
            <person name="Patil P.B."/>
        </authorList>
    </citation>
    <scope>NUCLEOTIDE SEQUENCE [LARGE SCALE GENOMIC DNA]</scope>
    <source>
        <strain evidence="4 5">DSM 24757</strain>
    </source>
</reference>
<dbReference type="CDD" id="cd04458">
    <property type="entry name" value="CSP_CDS"/>
    <property type="match status" value="1"/>
</dbReference>
<protein>
    <recommendedName>
        <fullName evidence="3">CSD domain-containing protein</fullName>
    </recommendedName>
</protein>
<dbReference type="SMART" id="SM00894">
    <property type="entry name" value="Excalibur"/>
    <property type="match status" value="1"/>
</dbReference>
<dbReference type="Pfam" id="PF05901">
    <property type="entry name" value="Excalibur"/>
    <property type="match status" value="1"/>
</dbReference>
<dbReference type="PROSITE" id="PS00352">
    <property type="entry name" value="CSD_1"/>
    <property type="match status" value="1"/>
</dbReference>
<dbReference type="InterPro" id="IPR019844">
    <property type="entry name" value="CSD_CS"/>
</dbReference>
<dbReference type="InterPro" id="IPR011129">
    <property type="entry name" value="CSD"/>
</dbReference>
<dbReference type="PATRIC" id="fig|336566.3.peg.1889"/>
<dbReference type="Gene3D" id="2.40.50.140">
    <property type="entry name" value="Nucleic acid-binding proteins"/>
    <property type="match status" value="1"/>
</dbReference>
<dbReference type="InterPro" id="IPR002059">
    <property type="entry name" value="CSP_DNA-bd"/>
</dbReference>
<keyword evidence="5" id="KW-1185">Reference proteome</keyword>
<dbReference type="SUPFAM" id="SSF50249">
    <property type="entry name" value="Nucleic acid-binding proteins"/>
    <property type="match status" value="1"/>
</dbReference>
<name>A0A0R0D091_9GAMM</name>
<dbReference type="PANTHER" id="PTHR46565:SF20">
    <property type="entry name" value="COLD SHOCK DOMAIN-CONTAINING PROTEIN 4"/>
    <property type="match status" value="1"/>
</dbReference>
<dbReference type="OrthoDB" id="72963at2"/>
<feature type="domain" description="CSD" evidence="3">
    <location>
        <begin position="13"/>
        <end position="78"/>
    </location>
</feature>
<dbReference type="RefSeq" id="WP_057638538.1">
    <property type="nucleotide sequence ID" value="NZ_LDJM01000031.1"/>
</dbReference>
<dbReference type="STRING" id="336566.ABB30_11935"/>
<dbReference type="Pfam" id="PF00313">
    <property type="entry name" value="CSD"/>
    <property type="match status" value="1"/>
</dbReference>
<keyword evidence="2" id="KW-1133">Transmembrane helix</keyword>
<dbReference type="SMART" id="SM00357">
    <property type="entry name" value="CSP"/>
    <property type="match status" value="1"/>
</dbReference>
<evidence type="ECO:0000259" key="3">
    <source>
        <dbReference type="PROSITE" id="PS51857"/>
    </source>
</evidence>
<gene>
    <name evidence="4" type="ORF">ABB30_11935</name>
</gene>
<dbReference type="Proteomes" id="UP000050956">
    <property type="component" value="Unassembled WGS sequence"/>
</dbReference>
<dbReference type="GO" id="GO:0005829">
    <property type="term" value="C:cytosol"/>
    <property type="evidence" value="ECO:0007669"/>
    <property type="project" value="UniProtKB-ARBA"/>
</dbReference>
<evidence type="ECO:0000313" key="5">
    <source>
        <dbReference type="Proteomes" id="UP000050956"/>
    </source>
</evidence>